<keyword evidence="2" id="KW-1185">Reference proteome</keyword>
<dbReference type="Proteomes" id="UP000250078">
    <property type="component" value="Unassembled WGS sequence"/>
</dbReference>
<dbReference type="EMBL" id="KV748243">
    <property type="protein sequence ID" value="OCK88405.1"/>
    <property type="molecule type" value="Genomic_DNA"/>
</dbReference>
<organism evidence="1 2">
    <name type="scientific">Cenococcum geophilum 1.58</name>
    <dbReference type="NCBI Taxonomy" id="794803"/>
    <lineage>
        <taxon>Eukaryota</taxon>
        <taxon>Fungi</taxon>
        <taxon>Dikarya</taxon>
        <taxon>Ascomycota</taxon>
        <taxon>Pezizomycotina</taxon>
        <taxon>Dothideomycetes</taxon>
        <taxon>Pleosporomycetidae</taxon>
        <taxon>Gloniales</taxon>
        <taxon>Gloniaceae</taxon>
        <taxon>Cenococcum</taxon>
    </lineage>
</organism>
<sequence length="89" mass="9821">MGGGGTDYTIAPSWIILLVMLGAGFCVCVGYAITRVILGNKEEDAPRSNEQDFYMRQVRQRTLRNLERDLFGTRPKRGPGSGSRTGARN</sequence>
<accession>A0ACC8EQ23</accession>
<proteinExistence type="predicted"/>
<protein>
    <submittedName>
        <fullName evidence="1">Uncharacterized protein</fullName>
    </submittedName>
</protein>
<evidence type="ECO:0000313" key="2">
    <source>
        <dbReference type="Proteomes" id="UP000250078"/>
    </source>
</evidence>
<gene>
    <name evidence="1" type="ORF">K441DRAFT_669167</name>
</gene>
<name>A0ACC8EQ23_9PEZI</name>
<evidence type="ECO:0000313" key="1">
    <source>
        <dbReference type="EMBL" id="OCK88405.1"/>
    </source>
</evidence>
<reference evidence="1 2" key="1">
    <citation type="journal article" date="2016" name="Nat. Commun.">
        <title>Ectomycorrhizal ecology is imprinted in the genome of the dominant symbiotic fungus Cenococcum geophilum.</title>
        <authorList>
            <consortium name="DOE Joint Genome Institute"/>
            <person name="Peter M."/>
            <person name="Kohler A."/>
            <person name="Ohm R.A."/>
            <person name="Kuo A."/>
            <person name="Krutzmann J."/>
            <person name="Morin E."/>
            <person name="Arend M."/>
            <person name="Barry K.W."/>
            <person name="Binder M."/>
            <person name="Choi C."/>
            <person name="Clum A."/>
            <person name="Copeland A."/>
            <person name="Grisel N."/>
            <person name="Haridas S."/>
            <person name="Kipfer T."/>
            <person name="LaButti K."/>
            <person name="Lindquist E."/>
            <person name="Lipzen A."/>
            <person name="Maire R."/>
            <person name="Meier B."/>
            <person name="Mihaltcheva S."/>
            <person name="Molinier V."/>
            <person name="Murat C."/>
            <person name="Poggeler S."/>
            <person name="Quandt C.A."/>
            <person name="Sperisen C."/>
            <person name="Tritt A."/>
            <person name="Tisserant E."/>
            <person name="Crous P.W."/>
            <person name="Henrissat B."/>
            <person name="Nehls U."/>
            <person name="Egli S."/>
            <person name="Spatafora J.W."/>
            <person name="Grigoriev I.V."/>
            <person name="Martin F.M."/>
        </authorList>
    </citation>
    <scope>NUCLEOTIDE SEQUENCE [LARGE SCALE GENOMIC DNA]</scope>
    <source>
        <strain evidence="1 2">1.58</strain>
    </source>
</reference>